<dbReference type="InterPro" id="IPR000270">
    <property type="entry name" value="PB1_dom"/>
</dbReference>
<dbReference type="Pfam" id="PF00564">
    <property type="entry name" value="PB1"/>
    <property type="match status" value="1"/>
</dbReference>
<dbReference type="InterPro" id="IPR053793">
    <property type="entry name" value="PB1-like"/>
</dbReference>
<sequence length="699" mass="75241">MLVHPISNISKPTNPNQLTTPPPMDPPPVPSLPTLAASATPTAATAATAIQAAATSMHLNYPDSVDSSPRSRTADSYDDPLPPVPGAKLRFMCSYGGHIMPRPHDKVLCYVGGEIRLVVVDRHSSFLVLCTRLSRTLLHGRPFTLKYQLPNEDLDSLVTVTTDEDLENMIEEYDRITVASASSASSLRIRLFLFFNKPETVASMGALLADPKSETWFVDALNGSMLLPRGQSDSVTMDCLLNPDSDLEALVEGRAEGENKEMKNGTAAIHDVQHSMLDSPMVENASSFGSSSSTPSMANLPPIRVRVEEGGSAKMLDHRVGIEEQFAQINFASANMHKQGDGIRVAVPLAPHPATVAAAMTADVATINPADGSSESMNQILSDDERSDQGVPTGFRKPPLSLQPVHYKAGGAAYNLPSPDSVASDASASSFSKPLCHNEQAHAVSSPNNNVDASMSSSHIQIQQVQDLGHGLPLHLDQQQHQQQQQFVHTSMHYIPHPATGTVPMPSYYPVYAPPTQQHHPHPLDQQYPVYVLPVAARAESYMTVQSNILDASVVALSHPVTTPNPSVVTSSAAHKDAIPPIYPTKVAPTTGKAEMAATMYRVAVTPPQQMVQVPSNQFQQQYVGLPQMHHPSQSIAVAPATAANYGYEHANSTHDQMYYTQHQATSQNPQYQTMTQAAAAAALADASNQMPADNTKQQ</sequence>
<evidence type="ECO:0000259" key="2">
    <source>
        <dbReference type="PROSITE" id="PS51745"/>
    </source>
</evidence>
<comment type="caution">
    <text evidence="3">The sequence shown here is derived from an EMBL/GenBank/DDBJ whole genome shotgun (WGS) entry which is preliminary data.</text>
</comment>
<dbReference type="SUPFAM" id="SSF54277">
    <property type="entry name" value="CAD &amp; PB1 domains"/>
    <property type="match status" value="1"/>
</dbReference>
<proteinExistence type="predicted"/>
<gene>
    <name evidence="3" type="ORF">SLEP1_g33316</name>
</gene>
<reference evidence="3 4" key="1">
    <citation type="journal article" date="2021" name="Commun. Biol.">
        <title>The genome of Shorea leprosula (Dipterocarpaceae) highlights the ecological relevance of drought in aseasonal tropical rainforests.</title>
        <authorList>
            <person name="Ng K.K.S."/>
            <person name="Kobayashi M.J."/>
            <person name="Fawcett J.A."/>
            <person name="Hatakeyama M."/>
            <person name="Paape T."/>
            <person name="Ng C.H."/>
            <person name="Ang C.C."/>
            <person name="Tnah L.H."/>
            <person name="Lee C.T."/>
            <person name="Nishiyama T."/>
            <person name="Sese J."/>
            <person name="O'Brien M.J."/>
            <person name="Copetti D."/>
            <person name="Mohd Noor M.I."/>
            <person name="Ong R.C."/>
            <person name="Putra M."/>
            <person name="Sireger I.Z."/>
            <person name="Indrioko S."/>
            <person name="Kosugi Y."/>
            <person name="Izuno A."/>
            <person name="Isagi Y."/>
            <person name="Lee S.L."/>
            <person name="Shimizu K.K."/>
        </authorList>
    </citation>
    <scope>NUCLEOTIDE SEQUENCE [LARGE SCALE GENOMIC DNA]</scope>
    <source>
        <strain evidence="3">214</strain>
    </source>
</reference>
<dbReference type="Proteomes" id="UP001054252">
    <property type="component" value="Unassembled WGS sequence"/>
</dbReference>
<evidence type="ECO:0000256" key="1">
    <source>
        <dbReference type="SAM" id="MobiDB-lite"/>
    </source>
</evidence>
<dbReference type="CDD" id="cd06410">
    <property type="entry name" value="PB1_UP2"/>
    <property type="match status" value="1"/>
</dbReference>
<organism evidence="3 4">
    <name type="scientific">Rubroshorea leprosula</name>
    <dbReference type="NCBI Taxonomy" id="152421"/>
    <lineage>
        <taxon>Eukaryota</taxon>
        <taxon>Viridiplantae</taxon>
        <taxon>Streptophyta</taxon>
        <taxon>Embryophyta</taxon>
        <taxon>Tracheophyta</taxon>
        <taxon>Spermatophyta</taxon>
        <taxon>Magnoliopsida</taxon>
        <taxon>eudicotyledons</taxon>
        <taxon>Gunneridae</taxon>
        <taxon>Pentapetalae</taxon>
        <taxon>rosids</taxon>
        <taxon>malvids</taxon>
        <taxon>Malvales</taxon>
        <taxon>Dipterocarpaceae</taxon>
        <taxon>Rubroshorea</taxon>
    </lineage>
</organism>
<dbReference type="SMART" id="SM00666">
    <property type="entry name" value="PB1"/>
    <property type="match status" value="1"/>
</dbReference>
<feature type="region of interest" description="Disordered" evidence="1">
    <location>
        <begin position="1"/>
        <end position="40"/>
    </location>
</feature>
<evidence type="ECO:0000313" key="4">
    <source>
        <dbReference type="Proteomes" id="UP001054252"/>
    </source>
</evidence>
<protein>
    <recommendedName>
        <fullName evidence="2">PB1 domain-containing protein</fullName>
    </recommendedName>
</protein>
<keyword evidence="4" id="KW-1185">Reference proteome</keyword>
<name>A0AAV5KGA9_9ROSI</name>
<dbReference type="PROSITE" id="PS51745">
    <property type="entry name" value="PB1"/>
    <property type="match status" value="1"/>
</dbReference>
<accession>A0AAV5KGA9</accession>
<feature type="compositionally biased region" description="Pro residues" evidence="1">
    <location>
        <begin position="20"/>
        <end position="31"/>
    </location>
</feature>
<feature type="domain" description="PB1" evidence="2">
    <location>
        <begin position="104"/>
        <end position="194"/>
    </location>
</feature>
<dbReference type="PANTHER" id="PTHR31066:SF68">
    <property type="entry name" value="SERINE_THREONINE-PROTEIN KINASE YAKA-RELATED"/>
    <property type="match status" value="1"/>
</dbReference>
<dbReference type="PANTHER" id="PTHR31066">
    <property type="entry name" value="OS05G0427100 PROTEIN-RELATED"/>
    <property type="match status" value="1"/>
</dbReference>
<evidence type="ECO:0000313" key="3">
    <source>
        <dbReference type="EMBL" id="GKV23608.1"/>
    </source>
</evidence>
<dbReference type="EMBL" id="BPVZ01000063">
    <property type="protein sequence ID" value="GKV23608.1"/>
    <property type="molecule type" value="Genomic_DNA"/>
</dbReference>
<feature type="region of interest" description="Disordered" evidence="1">
    <location>
        <begin position="60"/>
        <end position="81"/>
    </location>
</feature>
<dbReference type="AlphaFoldDB" id="A0AAV5KGA9"/>
<dbReference type="Gene3D" id="3.10.20.90">
    <property type="entry name" value="Phosphatidylinositol 3-kinase Catalytic Subunit, Chain A, domain 1"/>
    <property type="match status" value="1"/>
</dbReference>
<dbReference type="InterPro" id="IPR053198">
    <property type="entry name" value="Gynoecium_Dev_Regulator"/>
</dbReference>